<protein>
    <submittedName>
        <fullName evidence="1">Uncharacterized protein</fullName>
    </submittedName>
</protein>
<sequence length="227" mass="22881">MQYTVLSALGLASMVAAKSTITAVDTVTEHHTTDVTVTHCSHDACSTTVQAHTQTVVTETVNGVKTVYTTVCPLTEEASTVAPASTLAPASTVEEEIVTATLTTTVNGEETVYTTVCPASELPATTAPGSSAPATTAPAPGTKAPVPAPAEESDSDITYVDVTETPTVYETTGVEATITSQATLTSYYNSAASNSTVAGVNTFEAKAAGQKAMLGAAGFAGLAAVLL</sequence>
<proteinExistence type="predicted"/>
<dbReference type="Proteomes" id="UP001241377">
    <property type="component" value="Unassembled WGS sequence"/>
</dbReference>
<keyword evidence="2" id="KW-1185">Reference proteome</keyword>
<dbReference type="EMBL" id="JASBWR010000081">
    <property type="protein sequence ID" value="KAJ9097938.1"/>
    <property type="molecule type" value="Genomic_DNA"/>
</dbReference>
<accession>A0ACC2VFU4</accession>
<organism evidence="1 2">
    <name type="scientific">Naganishia cerealis</name>
    <dbReference type="NCBI Taxonomy" id="610337"/>
    <lineage>
        <taxon>Eukaryota</taxon>
        <taxon>Fungi</taxon>
        <taxon>Dikarya</taxon>
        <taxon>Basidiomycota</taxon>
        <taxon>Agaricomycotina</taxon>
        <taxon>Tremellomycetes</taxon>
        <taxon>Filobasidiales</taxon>
        <taxon>Filobasidiaceae</taxon>
        <taxon>Naganishia</taxon>
    </lineage>
</organism>
<comment type="caution">
    <text evidence="1">The sequence shown here is derived from an EMBL/GenBank/DDBJ whole genome shotgun (WGS) entry which is preliminary data.</text>
</comment>
<evidence type="ECO:0000313" key="1">
    <source>
        <dbReference type="EMBL" id="KAJ9097938.1"/>
    </source>
</evidence>
<name>A0ACC2VFU4_9TREE</name>
<evidence type="ECO:0000313" key="2">
    <source>
        <dbReference type="Proteomes" id="UP001241377"/>
    </source>
</evidence>
<gene>
    <name evidence="1" type="ORF">QFC19_006615</name>
</gene>
<reference evidence="1" key="1">
    <citation type="submission" date="2023-04" db="EMBL/GenBank/DDBJ databases">
        <title>Draft Genome sequencing of Naganishia species isolated from polar environments using Oxford Nanopore Technology.</title>
        <authorList>
            <person name="Leo P."/>
            <person name="Venkateswaran K."/>
        </authorList>
    </citation>
    <scope>NUCLEOTIDE SEQUENCE</scope>
    <source>
        <strain evidence="1">MNA-CCFEE 5261</strain>
    </source>
</reference>